<evidence type="ECO:0000259" key="6">
    <source>
        <dbReference type="Pfam" id="PF16889"/>
    </source>
</evidence>
<dbReference type="InterPro" id="IPR031680">
    <property type="entry name" value="Hepar_II_III_N"/>
</dbReference>
<evidence type="ECO:0000313" key="8">
    <source>
        <dbReference type="Proteomes" id="UP000011058"/>
    </source>
</evidence>
<dbReference type="SUPFAM" id="SSF48230">
    <property type="entry name" value="Chondroitin AC/alginate lyase"/>
    <property type="match status" value="1"/>
</dbReference>
<organism evidence="7 8">
    <name type="scientific">Fibrella aestuarina BUZ 2</name>
    <dbReference type="NCBI Taxonomy" id="1166018"/>
    <lineage>
        <taxon>Bacteria</taxon>
        <taxon>Pseudomonadati</taxon>
        <taxon>Bacteroidota</taxon>
        <taxon>Cytophagia</taxon>
        <taxon>Cytophagales</taxon>
        <taxon>Spirosomataceae</taxon>
        <taxon>Fibrella</taxon>
    </lineage>
</organism>
<dbReference type="KEGG" id="fae:FAES_1595"/>
<proteinExistence type="predicted"/>
<dbReference type="InterPro" id="IPR008929">
    <property type="entry name" value="Chondroitin_lyas"/>
</dbReference>
<dbReference type="Gene3D" id="1.50.10.100">
    <property type="entry name" value="Chondroitin AC/alginate lyase"/>
    <property type="match status" value="1"/>
</dbReference>
<protein>
    <submittedName>
        <fullName evidence="7">Heparinase II/III family protein</fullName>
    </submittedName>
</protein>
<reference evidence="7 8" key="1">
    <citation type="journal article" date="2012" name="J. Bacteriol.">
        <title>Genome Sequence of Fibrella aestuarina BUZ 2T, a Filamentous Marine Bacterium.</title>
        <authorList>
            <person name="Filippini M."/>
            <person name="Qi W."/>
            <person name="Blom J."/>
            <person name="Goesmann A."/>
            <person name="Smits T.H."/>
            <person name="Bagheri H.C."/>
        </authorList>
    </citation>
    <scope>NUCLEOTIDE SEQUENCE [LARGE SCALE GENOMIC DNA]</scope>
    <source>
        <strain evidence="8">BUZ 2T</strain>
    </source>
</reference>
<dbReference type="Pfam" id="PF07940">
    <property type="entry name" value="Hepar_II_III_C"/>
    <property type="match status" value="1"/>
</dbReference>
<dbReference type="STRING" id="1166018.FAES_1595"/>
<dbReference type="GO" id="GO:0042597">
    <property type="term" value="C:periplasmic space"/>
    <property type="evidence" value="ECO:0007669"/>
    <property type="project" value="UniProtKB-SubCell"/>
</dbReference>
<feature type="domain" description="Heparinase II/III-like C-terminal" evidence="5">
    <location>
        <begin position="297"/>
        <end position="451"/>
    </location>
</feature>
<evidence type="ECO:0000256" key="2">
    <source>
        <dbReference type="ARBA" id="ARBA00022729"/>
    </source>
</evidence>
<dbReference type="GO" id="GO:0016829">
    <property type="term" value="F:lyase activity"/>
    <property type="evidence" value="ECO:0007669"/>
    <property type="project" value="UniProtKB-KW"/>
</dbReference>
<evidence type="ECO:0000256" key="4">
    <source>
        <dbReference type="ARBA" id="ARBA00023239"/>
    </source>
</evidence>
<evidence type="ECO:0000313" key="7">
    <source>
        <dbReference type="EMBL" id="CCG99605.1"/>
    </source>
</evidence>
<evidence type="ECO:0000256" key="3">
    <source>
        <dbReference type="ARBA" id="ARBA00022764"/>
    </source>
</evidence>
<dbReference type="HOGENOM" id="CLU_022012_3_0_10"/>
<dbReference type="PATRIC" id="fig|1166018.3.peg.3330"/>
<gene>
    <name evidence="7" type="ORF">FAES_1595</name>
</gene>
<name>I0K652_9BACT</name>
<keyword evidence="8" id="KW-1185">Reference proteome</keyword>
<keyword evidence="3" id="KW-0574">Periplasm</keyword>
<sequence>MGERMIDMIGRYWRTIRHLTARQLLFQVWNPLRGRPRLRWHHRAATNVPSLPLPITFTFLNQPVTFDAAIDWNYAANGKLWTYNLNYFAFLDEVSEADGAALIHDFIRQTSQLRDGLEPYPTSLRLVNWRRFLMQHRLNDPLIDQHLYAQTTLLRSRLEYHLGGNHLLENACALLIMAIHFRQQLWYRQAARLLRVELNEQILSDGGHYERSPVYHQLLTDRLLDVYETRGAQLHQIDPTLIELVGQKVGLMLGWLQAVTFRNGDVPMVNDSAHGVAPSTAQLLQRATYLNRQPTPVTLGESGYRMLMTSRFECFIDVGPVGPDHQPGHAHADTLSFVLYADGRPLIIDVGTSTYSIGPRRDWERSTAAHNTVTVNEQNSSEVWGGFRIGRRAAVKLLRDTPRLVIAQHTGYRQPLGATHVRTWHLSDDQTLVISDRVDLSKGVTKQWFYFDKSIYLIPLADGVQTDQFRLNVSSESDFEVSTSVCERASGFNQRRPASCLTIRFDQSVTTTIRIIP</sequence>
<dbReference type="AlphaFoldDB" id="I0K652"/>
<evidence type="ECO:0000259" key="5">
    <source>
        <dbReference type="Pfam" id="PF07940"/>
    </source>
</evidence>
<comment type="subcellular location">
    <subcellularLocation>
        <location evidence="1">Periplasm</location>
    </subcellularLocation>
</comment>
<feature type="domain" description="Heparin-sulfate lyase N-terminal" evidence="6">
    <location>
        <begin position="155"/>
        <end position="276"/>
    </location>
</feature>
<keyword evidence="2" id="KW-0732">Signal</keyword>
<dbReference type="Proteomes" id="UP000011058">
    <property type="component" value="Chromosome"/>
</dbReference>
<keyword evidence="4" id="KW-0456">Lyase</keyword>
<dbReference type="EMBL" id="HE796683">
    <property type="protein sequence ID" value="CCG99605.1"/>
    <property type="molecule type" value="Genomic_DNA"/>
</dbReference>
<dbReference type="Gene3D" id="2.70.98.70">
    <property type="match status" value="1"/>
</dbReference>
<dbReference type="PANTHER" id="PTHR39210">
    <property type="entry name" value="HEPARIN-SULFATE LYASE"/>
    <property type="match status" value="1"/>
</dbReference>
<accession>I0K652</accession>
<evidence type="ECO:0000256" key="1">
    <source>
        <dbReference type="ARBA" id="ARBA00004418"/>
    </source>
</evidence>
<dbReference type="InterPro" id="IPR012480">
    <property type="entry name" value="Hepar_II_III_C"/>
</dbReference>
<dbReference type="eggNOG" id="COG5360">
    <property type="taxonomic scope" value="Bacteria"/>
</dbReference>
<dbReference type="PANTHER" id="PTHR39210:SF1">
    <property type="entry name" value="HEPARIN-SULFATE LYASE"/>
    <property type="match status" value="1"/>
</dbReference>
<dbReference type="Pfam" id="PF16889">
    <property type="entry name" value="Hepar_II_III_N"/>
    <property type="match status" value="1"/>
</dbReference>